<dbReference type="EMBL" id="WWCP01000001">
    <property type="protein sequence ID" value="MYM80551.1"/>
    <property type="molecule type" value="Genomic_DNA"/>
</dbReference>
<protein>
    <submittedName>
        <fullName evidence="1">DUF1804 family protein</fullName>
    </submittedName>
</protein>
<evidence type="ECO:0000313" key="2">
    <source>
        <dbReference type="Proteomes" id="UP000474565"/>
    </source>
</evidence>
<sequence length="169" mass="18727">MAKGADVRALVRKHYVFDRLSLEQSASMANVAYTTAKRWKEKAAAEGDDWDKLRSATSLAGGDVEQLSQQILTEMLVQFNAVLELIKADTEMPATKRVELLSSLMDNIHKSLAAMRKFLPEANSLSIGMLVLRGLAEFVQERYPQHGGVLLEILEPFGDILPKILADAK</sequence>
<accession>A0A6L8MEH2</accession>
<reference evidence="1 2" key="1">
    <citation type="submission" date="2019-12" db="EMBL/GenBank/DDBJ databases">
        <title>Novel species isolated from a subtropical stream in China.</title>
        <authorList>
            <person name="Lu H."/>
        </authorList>
    </citation>
    <scope>NUCLEOTIDE SEQUENCE [LARGE SCALE GENOMIC DNA]</scope>
    <source>
        <strain evidence="1 2">FT50W</strain>
    </source>
</reference>
<dbReference type="Pfam" id="PF08822">
    <property type="entry name" value="DUF1804"/>
    <property type="match status" value="1"/>
</dbReference>
<dbReference type="InterPro" id="IPR014926">
    <property type="entry name" value="Phage_D3112_Orf24"/>
</dbReference>
<name>A0A6L8MEH2_9BURK</name>
<comment type="caution">
    <text evidence="1">The sequence shown here is derived from an EMBL/GenBank/DDBJ whole genome shotgun (WGS) entry which is preliminary data.</text>
</comment>
<dbReference type="AlphaFoldDB" id="A0A6L8MEH2"/>
<evidence type="ECO:0000313" key="1">
    <source>
        <dbReference type="EMBL" id="MYM80551.1"/>
    </source>
</evidence>
<organism evidence="1 2">
    <name type="scientific">Duganella lactea</name>
    <dbReference type="NCBI Taxonomy" id="2692173"/>
    <lineage>
        <taxon>Bacteria</taxon>
        <taxon>Pseudomonadati</taxon>
        <taxon>Pseudomonadota</taxon>
        <taxon>Betaproteobacteria</taxon>
        <taxon>Burkholderiales</taxon>
        <taxon>Oxalobacteraceae</taxon>
        <taxon>Telluria group</taxon>
        <taxon>Duganella</taxon>
    </lineage>
</organism>
<gene>
    <name evidence="1" type="ORF">GTP44_01070</name>
</gene>
<dbReference type="Proteomes" id="UP000474565">
    <property type="component" value="Unassembled WGS sequence"/>
</dbReference>
<proteinExistence type="predicted"/>
<dbReference type="RefSeq" id="WP_161017960.1">
    <property type="nucleotide sequence ID" value="NZ_WWCP01000001.1"/>
</dbReference>